<evidence type="ECO:0000256" key="2">
    <source>
        <dbReference type="ARBA" id="ARBA00009773"/>
    </source>
</evidence>
<feature type="transmembrane region" description="Helical" evidence="6">
    <location>
        <begin position="280"/>
        <end position="298"/>
    </location>
</feature>
<dbReference type="Pfam" id="PF01594">
    <property type="entry name" value="AI-2E_transport"/>
    <property type="match status" value="1"/>
</dbReference>
<gene>
    <name evidence="7" type="ORF">SAMN02745136_01760</name>
</gene>
<name>A0A1M6PVX4_9FIRM</name>
<feature type="transmembrane region" description="Helical" evidence="6">
    <location>
        <begin position="244"/>
        <end position="268"/>
    </location>
</feature>
<evidence type="ECO:0000256" key="5">
    <source>
        <dbReference type="ARBA" id="ARBA00023136"/>
    </source>
</evidence>
<proteinExistence type="inferred from homology"/>
<evidence type="ECO:0000256" key="4">
    <source>
        <dbReference type="ARBA" id="ARBA00022989"/>
    </source>
</evidence>
<sequence length="354" mass="39955">MNINKQRAFIIHFFYFLILILLVYVGIKYVFPLLMPFVIGIIIAMSFRNLIDLIAKKAHVKRVLVSIIILIVFYGLVGFIISLIGVKMVNFINSLFYSLPTLYKETLLPAFQTVTDNMIHKYPSTKSYLDSFMSNIDQSVFEYLTKISSKVVGMATGFASQVPTLLIKLIFTIVSSFFFTIDYYKITRFIIRQFREEHQKIIIKLKDNVIGSLGNFIKAYAAIITITFTELSIGFWIIGIPTPFLFGLLVAIIDIMPIIGTGAVLLPWSVIAFIMGNTKIGMGMLILYIVITVVRQIIEPKIVGQQIGLYPIITLVLMYVGAQLMGVLGLLILPIMATILIKLNKEGSIHLFKI</sequence>
<comment type="similarity">
    <text evidence="2">Belongs to the autoinducer-2 exporter (AI-2E) (TC 2.A.86) family.</text>
</comment>
<dbReference type="GO" id="GO:0055085">
    <property type="term" value="P:transmembrane transport"/>
    <property type="evidence" value="ECO:0007669"/>
    <property type="project" value="TreeGrafter"/>
</dbReference>
<feature type="transmembrane region" description="Helical" evidence="6">
    <location>
        <begin position="310"/>
        <end position="341"/>
    </location>
</feature>
<evidence type="ECO:0000313" key="7">
    <source>
        <dbReference type="EMBL" id="SHK12079.1"/>
    </source>
</evidence>
<reference evidence="7 8" key="1">
    <citation type="submission" date="2016-11" db="EMBL/GenBank/DDBJ databases">
        <authorList>
            <person name="Jaros S."/>
            <person name="Januszkiewicz K."/>
            <person name="Wedrychowicz H."/>
        </authorList>
    </citation>
    <scope>NUCLEOTIDE SEQUENCE [LARGE SCALE GENOMIC DNA]</scope>
    <source>
        <strain evidence="7 8">DSM 15929</strain>
    </source>
</reference>
<feature type="transmembrane region" description="Helical" evidence="6">
    <location>
        <begin position="63"/>
        <end position="86"/>
    </location>
</feature>
<protein>
    <submittedName>
        <fullName evidence="7">Sporulation integral membrane protein YtvI</fullName>
    </submittedName>
</protein>
<dbReference type="EMBL" id="FRAC01000009">
    <property type="protein sequence ID" value="SHK12079.1"/>
    <property type="molecule type" value="Genomic_DNA"/>
</dbReference>
<dbReference type="RefSeq" id="WP_073274889.1">
    <property type="nucleotide sequence ID" value="NZ_FRAC01000009.1"/>
</dbReference>
<keyword evidence="5 6" id="KW-0472">Membrane</keyword>
<dbReference type="InterPro" id="IPR014227">
    <property type="entry name" value="YtvI-like"/>
</dbReference>
<keyword evidence="8" id="KW-1185">Reference proteome</keyword>
<accession>A0A1M6PVX4</accession>
<feature type="transmembrane region" description="Helical" evidence="6">
    <location>
        <begin position="33"/>
        <end position="51"/>
    </location>
</feature>
<dbReference type="PANTHER" id="PTHR21716:SF68">
    <property type="entry name" value="TRANSPORT PROTEIN YTVI-RELATED"/>
    <property type="match status" value="1"/>
</dbReference>
<organism evidence="7 8">
    <name type="scientific">Anaerocolumna jejuensis DSM 15929</name>
    <dbReference type="NCBI Taxonomy" id="1121322"/>
    <lineage>
        <taxon>Bacteria</taxon>
        <taxon>Bacillati</taxon>
        <taxon>Bacillota</taxon>
        <taxon>Clostridia</taxon>
        <taxon>Lachnospirales</taxon>
        <taxon>Lachnospiraceae</taxon>
        <taxon>Anaerocolumna</taxon>
    </lineage>
</organism>
<keyword evidence="4 6" id="KW-1133">Transmembrane helix</keyword>
<comment type="subcellular location">
    <subcellularLocation>
        <location evidence="1">Membrane</location>
        <topology evidence="1">Multi-pass membrane protein</topology>
    </subcellularLocation>
</comment>
<evidence type="ECO:0000313" key="8">
    <source>
        <dbReference type="Proteomes" id="UP000184386"/>
    </source>
</evidence>
<feature type="transmembrane region" description="Helical" evidence="6">
    <location>
        <begin position="9"/>
        <end position="27"/>
    </location>
</feature>
<dbReference type="GO" id="GO:0016020">
    <property type="term" value="C:membrane"/>
    <property type="evidence" value="ECO:0007669"/>
    <property type="project" value="UniProtKB-SubCell"/>
</dbReference>
<dbReference type="OrthoDB" id="9774361at2"/>
<feature type="transmembrane region" description="Helical" evidence="6">
    <location>
        <begin position="219"/>
        <end position="238"/>
    </location>
</feature>
<dbReference type="PANTHER" id="PTHR21716">
    <property type="entry name" value="TRANSMEMBRANE PROTEIN"/>
    <property type="match status" value="1"/>
</dbReference>
<dbReference type="AlphaFoldDB" id="A0A1M6PVX4"/>
<dbReference type="Proteomes" id="UP000184386">
    <property type="component" value="Unassembled WGS sequence"/>
</dbReference>
<keyword evidence="3 6" id="KW-0812">Transmembrane</keyword>
<evidence type="ECO:0000256" key="6">
    <source>
        <dbReference type="SAM" id="Phobius"/>
    </source>
</evidence>
<dbReference type="InterPro" id="IPR002549">
    <property type="entry name" value="AI-2E-like"/>
</dbReference>
<evidence type="ECO:0000256" key="3">
    <source>
        <dbReference type="ARBA" id="ARBA00022692"/>
    </source>
</evidence>
<dbReference type="NCBIfam" id="TIGR02872">
    <property type="entry name" value="spore_ytvI"/>
    <property type="match status" value="1"/>
</dbReference>
<feature type="transmembrane region" description="Helical" evidence="6">
    <location>
        <begin position="165"/>
        <end position="184"/>
    </location>
</feature>
<evidence type="ECO:0000256" key="1">
    <source>
        <dbReference type="ARBA" id="ARBA00004141"/>
    </source>
</evidence>